<evidence type="ECO:0000256" key="5">
    <source>
        <dbReference type="ARBA" id="ARBA00023136"/>
    </source>
</evidence>
<dbReference type="InterPro" id="IPR003838">
    <property type="entry name" value="ABC3_permease_C"/>
</dbReference>
<dbReference type="PIRSF" id="PIRSF018968">
    <property type="entry name" value="ABC_permease_BceB"/>
    <property type="match status" value="1"/>
</dbReference>
<dbReference type="AlphaFoldDB" id="F8DF85"/>
<gene>
    <name evidence="8" type="ordered locus">HMPREF0833_10129</name>
</gene>
<proteinExistence type="inferred from homology"/>
<comment type="subcellular location">
    <subcellularLocation>
        <location evidence="1 6">Cell membrane</location>
        <topology evidence="1 6">Multi-pass membrane protein</topology>
    </subcellularLocation>
</comment>
<feature type="domain" description="ABC3 transporter permease C-terminal" evidence="7">
    <location>
        <begin position="65"/>
        <end position="180"/>
    </location>
</feature>
<evidence type="ECO:0000256" key="3">
    <source>
        <dbReference type="ARBA" id="ARBA00022692"/>
    </source>
</evidence>
<dbReference type="GO" id="GO:0055085">
    <property type="term" value="P:transmembrane transport"/>
    <property type="evidence" value="ECO:0007669"/>
    <property type="project" value="UniProtKB-UniRule"/>
</dbReference>
<dbReference type="EMBL" id="CP002843">
    <property type="protein sequence ID" value="AEH55160.1"/>
    <property type="molecule type" value="Genomic_DNA"/>
</dbReference>
<feature type="transmembrane region" description="Helical" evidence="6">
    <location>
        <begin position="599"/>
        <end position="621"/>
    </location>
</feature>
<dbReference type="InterPro" id="IPR052536">
    <property type="entry name" value="ABC-4_Integral_Memb_Prot"/>
</dbReference>
<dbReference type="PANTHER" id="PTHR46795">
    <property type="entry name" value="ABC TRANSPORTER PERMEASE-RELATED-RELATED"/>
    <property type="match status" value="1"/>
</dbReference>
<keyword evidence="3 6" id="KW-0812">Transmembrane</keyword>
<organism evidence="8">
    <name type="scientific">Streptococcus parasanguinis (strain ATCC 15912 / DSM 6778 / CIP 104372 / LMG 14537)</name>
    <dbReference type="NCBI Taxonomy" id="760570"/>
    <lineage>
        <taxon>Bacteria</taxon>
        <taxon>Bacillati</taxon>
        <taxon>Bacillota</taxon>
        <taxon>Bacilli</taxon>
        <taxon>Lactobacillales</taxon>
        <taxon>Streptococcaceae</taxon>
        <taxon>Streptococcus</taxon>
    </lineage>
</organism>
<feature type="transmembrane region" description="Helical" evidence="6">
    <location>
        <begin position="231"/>
        <end position="254"/>
    </location>
</feature>
<evidence type="ECO:0000313" key="8">
    <source>
        <dbReference type="EMBL" id="AEH55160.1"/>
    </source>
</evidence>
<feature type="transmembrane region" description="Helical" evidence="6">
    <location>
        <begin position="633"/>
        <end position="658"/>
    </location>
</feature>
<dbReference type="GO" id="GO:0005886">
    <property type="term" value="C:plasma membrane"/>
    <property type="evidence" value="ECO:0007669"/>
    <property type="project" value="UniProtKB-SubCell"/>
</dbReference>
<feature type="transmembrane region" description="Helical" evidence="6">
    <location>
        <begin position="544"/>
        <end position="565"/>
    </location>
</feature>
<feature type="transmembrane region" description="Helical" evidence="6">
    <location>
        <begin position="20"/>
        <end position="39"/>
    </location>
</feature>
<feature type="transmembrane region" description="Helical" evidence="6">
    <location>
        <begin position="59"/>
        <end position="82"/>
    </location>
</feature>
<evidence type="ECO:0000256" key="2">
    <source>
        <dbReference type="ARBA" id="ARBA00022475"/>
    </source>
</evidence>
<keyword evidence="5 6" id="KW-0472">Membrane</keyword>
<dbReference type="HOGENOM" id="CLU_022800_2_3_9"/>
<keyword evidence="6" id="KW-0813">Transport</keyword>
<keyword evidence="4 6" id="KW-1133">Transmembrane helix</keyword>
<dbReference type="KEGG" id="scp:HMPREF0833_10129"/>
<accession>F8DF85</accession>
<reference evidence="8" key="1">
    <citation type="submission" date="2011-06" db="EMBL/GenBank/DDBJ databases">
        <authorList>
            <person name="Muzny D."/>
            <person name="Qin X."/>
            <person name="Buhay C."/>
            <person name="Dugan-Rocha S."/>
            <person name="Ding Y."/>
            <person name="Chen G."/>
            <person name="Hawes A."/>
            <person name="Holder M."/>
            <person name="Jhangiani S."/>
            <person name="Johnson A."/>
            <person name="Khan Z."/>
            <person name="Li Z."/>
            <person name="Liu W."/>
            <person name="Liu X."/>
            <person name="Perez L."/>
            <person name="Shen H."/>
            <person name="Wang Q."/>
            <person name="Watt J."/>
            <person name="Xi L."/>
            <person name="Xin Y."/>
            <person name="Zhou J."/>
            <person name="Deng J."/>
            <person name="Jiang H."/>
            <person name="Liu Y."/>
            <person name="Qu J."/>
            <person name="Song X.-Z."/>
            <person name="Zhang L."/>
            <person name="Villasana D."/>
            <person name="Johnson A."/>
            <person name="Liu J."/>
            <person name="Liyanage D."/>
            <person name="Lorensuhewa L."/>
            <person name="Robinson T."/>
            <person name="Song A."/>
            <person name="Song B.-B."/>
            <person name="Dinh H."/>
            <person name="Thornton R."/>
            <person name="Coyle M."/>
            <person name="Francisco L."/>
            <person name="Jackson L."/>
            <person name="Javaid M."/>
            <person name="Korchina V."/>
            <person name="Kovar C."/>
            <person name="Mata R."/>
            <person name="Mathew T."/>
            <person name="Ngo R."/>
            <person name="Nguyen L."/>
            <person name="Nguyen N."/>
            <person name="Okwuonu G."/>
            <person name="Ongeri F."/>
            <person name="Pham C."/>
            <person name="Simmons D."/>
            <person name="Wilczek-Boney K."/>
            <person name="Hale W."/>
            <person name="Jakkamsetti A."/>
            <person name="Pham P."/>
            <person name="Ruth R."/>
            <person name="San Lucas F."/>
            <person name="Warren J."/>
            <person name="Zhang J."/>
            <person name="Zhao Z."/>
            <person name="Zhou C."/>
            <person name="Zhu D."/>
            <person name="Lee S."/>
            <person name="Bess C."/>
            <person name="Blankenburg K."/>
            <person name="Forbes L."/>
            <person name="Fu Q."/>
            <person name="Gubbala S."/>
            <person name="Hirani K."/>
            <person name="Jayaseelan J.C."/>
            <person name="Lara F."/>
            <person name="Munidasa M."/>
            <person name="Palculict T."/>
            <person name="Patil S."/>
            <person name="Pu L.-L."/>
            <person name="Saada N."/>
            <person name="Tang L."/>
            <person name="Weissenberger G."/>
            <person name="Zhu Y."/>
            <person name="Hemphill L."/>
            <person name="Shang Y."/>
            <person name="Youmans B."/>
            <person name="Ayvaz T."/>
            <person name="Ross M."/>
            <person name="Santibanez J."/>
            <person name="Aqrawi P."/>
            <person name="Gross S."/>
            <person name="Joshi V."/>
            <person name="Fowler G."/>
            <person name="Nazareth L."/>
            <person name="Reid J."/>
            <person name="Worley K."/>
            <person name="Petrosino J."/>
            <person name="Highlander S."/>
            <person name="Gibbs R."/>
        </authorList>
    </citation>
    <scope>NUCLEOTIDE SEQUENCE</scope>
    <source>
        <strain evidence="8">ATCC 15912</strain>
    </source>
</reference>
<comment type="similarity">
    <text evidence="6">Belongs to the ABC-4 integral membrane protein family.</text>
</comment>
<feature type="transmembrane region" description="Helical" evidence="6">
    <location>
        <begin position="284"/>
        <end position="309"/>
    </location>
</feature>
<dbReference type="Proteomes" id="UP000001502">
    <property type="component" value="Chromosome"/>
</dbReference>
<dbReference type="InterPro" id="IPR027022">
    <property type="entry name" value="ABC_permease_BceB-typ"/>
</dbReference>
<feature type="transmembrane region" description="Helical" evidence="6">
    <location>
        <begin position="149"/>
        <end position="179"/>
    </location>
</feature>
<evidence type="ECO:0000259" key="7">
    <source>
        <dbReference type="Pfam" id="PF02687"/>
    </source>
</evidence>
<name>F8DF85_STREP</name>
<evidence type="ECO:0000256" key="6">
    <source>
        <dbReference type="PIRNR" id="PIRNR018968"/>
    </source>
</evidence>
<keyword evidence="2 6" id="KW-1003">Cell membrane</keyword>
<evidence type="ECO:0000256" key="1">
    <source>
        <dbReference type="ARBA" id="ARBA00004651"/>
    </source>
</evidence>
<dbReference type="Pfam" id="PF02687">
    <property type="entry name" value="FtsX"/>
    <property type="match status" value="1"/>
</dbReference>
<dbReference type="PANTHER" id="PTHR46795:SF3">
    <property type="entry name" value="ABC TRANSPORTER PERMEASE"/>
    <property type="match status" value="1"/>
</dbReference>
<feature type="transmembrane region" description="Helical" evidence="6">
    <location>
        <begin position="199"/>
        <end position="219"/>
    </location>
</feature>
<evidence type="ECO:0000256" key="4">
    <source>
        <dbReference type="ARBA" id="ARBA00022989"/>
    </source>
</evidence>
<feature type="transmembrane region" description="Helical" evidence="6">
    <location>
        <begin position="103"/>
        <end position="129"/>
    </location>
</feature>
<sequence length="668" mass="74633">MMFKLTSKLALSNLKQNRKLYYPFALAVILTTMILYSFIALATTPHLEDSYGGRTGRTVLGFGCFVVQLVVIILVAYANGYVMKNRSKELGLYSVLGMEKKHLLVMTLWELLIFYILTVGAGLGLGLLFDPLIFALLLKCMGLPVVIQSTFQIGAVLNTLLGLALAFGLILLLNSFRLLRYSSLHLMQQKKAGEKKGRFLLVQTLLGLGLLGIAFYLALTAERPVAAVQGFFIAVILVILATYLLFNAGSITFLRCLKGRKSYYYKPENFISVSNLIARMRKNAAGLATISILSTMVLVTLTGSLNIFVGGKNYLDTVYPSDYMISVGHMPSDAETEPVIKDVQAIIQKTADATHLSDYQVAQTTYWSAEIRKIDGRVLEVNDQSTPSTGQELESEGTVYFFDQATYEQLTGQKVVLGENEILAYGYQYPGRLDSKLEINGKTFTIKQKLDSNFIQGKIPQIALFQRQMGLHLVLPDLNQLGLKVDKNLEFSITAKNKDNQDFISSLIKDLYSTDKMSQYGATLFGGYERYSIEKEWRESAGTLLFIGIFLSVIFLLATVLVIYYKQISEGYEDRENFVILQQVGLDQKQTSTTIRKQILTVFFLPLFFSFLYLGVAYKMIAKIVAILGATNAGLVLQTTLSICAVFFISYVLVFLLTSRSYRKIVVR</sequence>
<protein>
    <recommendedName>
        <fullName evidence="7">ABC3 transporter permease C-terminal domain-containing protein</fullName>
    </recommendedName>
</protein>